<evidence type="ECO:0000256" key="1">
    <source>
        <dbReference type="ARBA" id="ARBA00001966"/>
    </source>
</evidence>
<evidence type="ECO:0000259" key="9">
    <source>
        <dbReference type="PROSITE" id="PS51918"/>
    </source>
</evidence>
<feature type="domain" description="MTTase N-terminal" evidence="8">
    <location>
        <begin position="1"/>
        <end position="111"/>
    </location>
</feature>
<dbReference type="NCBIfam" id="TIGR00089">
    <property type="entry name" value="MiaB/RimO family radical SAM methylthiotransferase"/>
    <property type="match status" value="1"/>
</dbReference>
<dbReference type="SMART" id="SM00729">
    <property type="entry name" value="Elp3"/>
    <property type="match status" value="1"/>
</dbReference>
<dbReference type="InterPro" id="IPR058240">
    <property type="entry name" value="rSAM_sf"/>
</dbReference>
<dbReference type="Pfam" id="PF04055">
    <property type="entry name" value="Radical_SAM"/>
    <property type="match status" value="1"/>
</dbReference>
<dbReference type="InterPro" id="IPR013848">
    <property type="entry name" value="Methylthiotransferase_N"/>
</dbReference>
<dbReference type="HOGENOM" id="CLU_018697_1_0_7"/>
<keyword evidence="5" id="KW-0479">Metal-binding</keyword>
<dbReference type="InterPro" id="IPR007197">
    <property type="entry name" value="rSAM"/>
</dbReference>
<evidence type="ECO:0000256" key="3">
    <source>
        <dbReference type="ARBA" id="ARBA00022679"/>
    </source>
</evidence>
<dbReference type="SUPFAM" id="SSF102114">
    <property type="entry name" value="Radical SAM enzymes"/>
    <property type="match status" value="1"/>
</dbReference>
<protein>
    <submittedName>
        <fullName evidence="10">Uncharacterized protein</fullName>
    </submittedName>
</protein>
<evidence type="ECO:0000256" key="2">
    <source>
        <dbReference type="ARBA" id="ARBA00022485"/>
    </source>
</evidence>
<reference evidence="11" key="1">
    <citation type="submission" date="2007-07" db="EMBL/GenBank/DDBJ databases">
        <title>Complete genome sequence of Campylobacter hominis ATCC BAA-381, a commensal isolated from the human gastrointestinal tract.</title>
        <authorList>
            <person name="Fouts D.E."/>
            <person name="Mongodin E.F."/>
            <person name="Puiu D."/>
            <person name="Sebastian Y."/>
            <person name="Miller W.G."/>
            <person name="Mandrell R.E."/>
            <person name="Nelson K.E."/>
        </authorList>
    </citation>
    <scope>NUCLEOTIDE SEQUENCE [LARGE SCALE GENOMIC DNA]</scope>
    <source>
        <strain evidence="11">ATCC BAA-381 / LMG 19568 / NCTC 13146 / CH001A</strain>
    </source>
</reference>
<dbReference type="Gene3D" id="3.80.30.20">
    <property type="entry name" value="tm_1862 like domain"/>
    <property type="match status" value="1"/>
</dbReference>
<dbReference type="AlphaFoldDB" id="A7I289"/>
<dbReference type="Gene3D" id="3.40.50.12160">
    <property type="entry name" value="Methylthiotransferase, N-terminal domain"/>
    <property type="match status" value="1"/>
</dbReference>
<gene>
    <name evidence="10" type="ordered locus">CHAB381_1072</name>
</gene>
<evidence type="ECO:0000256" key="4">
    <source>
        <dbReference type="ARBA" id="ARBA00022691"/>
    </source>
</evidence>
<evidence type="ECO:0000256" key="6">
    <source>
        <dbReference type="ARBA" id="ARBA00023004"/>
    </source>
</evidence>
<dbReference type="InterPro" id="IPR023404">
    <property type="entry name" value="rSAM_horseshoe"/>
</dbReference>
<dbReference type="InterPro" id="IPR006638">
    <property type="entry name" value="Elp3/MiaA/NifB-like_rSAM"/>
</dbReference>
<evidence type="ECO:0000313" key="11">
    <source>
        <dbReference type="Proteomes" id="UP000002407"/>
    </source>
</evidence>
<accession>A7I289</accession>
<organism evidence="10 11">
    <name type="scientific">Campylobacter hominis (strain ATCC BAA-381 / DSM 21671 / CCUG 45161 / LMG 19568 / NCTC 13146 / CH001A)</name>
    <dbReference type="NCBI Taxonomy" id="360107"/>
    <lineage>
        <taxon>Bacteria</taxon>
        <taxon>Pseudomonadati</taxon>
        <taxon>Campylobacterota</taxon>
        <taxon>Epsilonproteobacteria</taxon>
        <taxon>Campylobacterales</taxon>
        <taxon>Campylobacteraceae</taxon>
        <taxon>Campylobacter</taxon>
    </lineage>
</organism>
<dbReference type="Proteomes" id="UP000002407">
    <property type="component" value="Chromosome"/>
</dbReference>
<keyword evidence="6" id="KW-0408">Iron</keyword>
<dbReference type="KEGG" id="cha:CHAB381_1072"/>
<evidence type="ECO:0000313" key="10">
    <source>
        <dbReference type="EMBL" id="ABS51706.1"/>
    </source>
</evidence>
<dbReference type="CDD" id="cd01335">
    <property type="entry name" value="Radical_SAM"/>
    <property type="match status" value="1"/>
</dbReference>
<dbReference type="GO" id="GO:0051539">
    <property type="term" value="F:4 iron, 4 sulfur cluster binding"/>
    <property type="evidence" value="ECO:0007669"/>
    <property type="project" value="UniProtKB-KW"/>
</dbReference>
<keyword evidence="7" id="KW-0411">Iron-sulfur</keyword>
<comment type="cofactor">
    <cofactor evidence="1">
        <name>[4Fe-4S] cluster</name>
        <dbReference type="ChEBI" id="CHEBI:49883"/>
    </cofactor>
</comment>
<keyword evidence="2" id="KW-0004">4Fe-4S</keyword>
<proteinExistence type="predicted"/>
<dbReference type="SFLD" id="SFLDG01082">
    <property type="entry name" value="B12-binding_domain_containing"/>
    <property type="match status" value="1"/>
</dbReference>
<evidence type="ECO:0000256" key="7">
    <source>
        <dbReference type="ARBA" id="ARBA00023014"/>
    </source>
</evidence>
<dbReference type="InterPro" id="IPR006467">
    <property type="entry name" value="MiaB-like_bact"/>
</dbReference>
<dbReference type="PANTHER" id="PTHR11918:SF45">
    <property type="entry name" value="THREONYLCARBAMOYLADENOSINE TRNA METHYLTHIOTRANSFERASE"/>
    <property type="match status" value="1"/>
</dbReference>
<dbReference type="PROSITE" id="PS51449">
    <property type="entry name" value="MTTASE_N"/>
    <property type="match status" value="1"/>
</dbReference>
<dbReference type="InterPro" id="IPR020612">
    <property type="entry name" value="Methylthiotransferase_CS"/>
</dbReference>
<dbReference type="EMBL" id="CP000776">
    <property type="protein sequence ID" value="ABS51706.1"/>
    <property type="molecule type" value="Genomic_DNA"/>
</dbReference>
<name>A7I289_CAMHC</name>
<keyword evidence="11" id="KW-1185">Reference proteome</keyword>
<dbReference type="GO" id="GO:0035598">
    <property type="term" value="F:tRNA (N(6)-L-threonylcarbamoyladenosine(37)-C(2))-methylthiotransferase activity"/>
    <property type="evidence" value="ECO:0007669"/>
    <property type="project" value="TreeGrafter"/>
</dbReference>
<sequence length="414" mass="47384">MKIYIKTFGCRTNIYDSELIMAQIARFGGEICKDENLADFVIINSCTVTNGADSDVRNFIYRMNRAGKKVIITGCAALNKGKEFFERGEIFGVFGMSNKNRIAEFLNKGERFCELGNLNFKENALLNDFKSHTKAFIKIQEGCDFNCSYCIIPSVRGKSRSVDENLIIEEVKKIIAGNHTEIVLTGTNIGSYGKDNGSSLGELLQKLGKISGLKRIRLGSIEPSQIDEKFREILDEPWLEKHLHIALQHTSQKMLTIMRRRNKALKDLKLFNELAERGFALGTDFIVAHPGETDEIWSEALTNFKKFPLTHLHAFIFSPRDGTHSAGLKIETNGIEAKKRLKTLQSIIRENNLKFRKSHYNNLFVLVERKNGEFYEGYDQFYNKIFIKSSHELNRKFLEIEKYEIGNEANFAEF</sequence>
<feature type="domain" description="Radical SAM core" evidence="9">
    <location>
        <begin position="129"/>
        <end position="354"/>
    </location>
</feature>
<evidence type="ECO:0000259" key="8">
    <source>
        <dbReference type="PROSITE" id="PS51449"/>
    </source>
</evidence>
<dbReference type="Pfam" id="PF00919">
    <property type="entry name" value="UPF0004"/>
    <property type="match status" value="1"/>
</dbReference>
<dbReference type="PROSITE" id="PS01278">
    <property type="entry name" value="MTTASE_RADICAL"/>
    <property type="match status" value="1"/>
</dbReference>
<dbReference type="NCBIfam" id="TIGR01579">
    <property type="entry name" value="MiaB-like-C"/>
    <property type="match status" value="1"/>
</dbReference>
<keyword evidence="4" id="KW-0949">S-adenosyl-L-methionine</keyword>
<dbReference type="InterPro" id="IPR038135">
    <property type="entry name" value="Methylthiotransferase_N_sf"/>
</dbReference>
<keyword evidence="3" id="KW-0808">Transferase</keyword>
<dbReference type="SFLD" id="SFLDS00029">
    <property type="entry name" value="Radical_SAM"/>
    <property type="match status" value="1"/>
</dbReference>
<dbReference type="eggNOG" id="COG0621">
    <property type="taxonomic scope" value="Bacteria"/>
</dbReference>
<dbReference type="OrthoDB" id="9805215at2"/>
<dbReference type="PANTHER" id="PTHR11918">
    <property type="entry name" value="RADICAL SAM PROTEINS"/>
    <property type="match status" value="1"/>
</dbReference>
<evidence type="ECO:0000256" key="5">
    <source>
        <dbReference type="ARBA" id="ARBA00022723"/>
    </source>
</evidence>
<dbReference type="STRING" id="360107.CHAB381_1072"/>
<dbReference type="GO" id="GO:0046872">
    <property type="term" value="F:metal ion binding"/>
    <property type="evidence" value="ECO:0007669"/>
    <property type="project" value="UniProtKB-KW"/>
</dbReference>
<dbReference type="InterPro" id="IPR005839">
    <property type="entry name" value="Methylthiotransferase"/>
</dbReference>
<dbReference type="PROSITE" id="PS51918">
    <property type="entry name" value="RADICAL_SAM"/>
    <property type="match status" value="1"/>
</dbReference>